<sequence>MNQKRIFITFLWLNWLKKVHMLECYECFADVGSSCDPTKTRDCSANEICLTMSYKESYEGKVLNSFVKGCASGWDSCESNCDDDSIFDCKESCCRGNLCNEESDENALWYALSSKKTYNSGNAVKSNKCLMAVLGVMLFVLKIGFL</sequence>
<name>A0A7M5TWU1_9CNID</name>
<reference evidence="3" key="1">
    <citation type="submission" date="2021-01" db="UniProtKB">
        <authorList>
            <consortium name="EnsemblMetazoa"/>
        </authorList>
    </citation>
    <scope>IDENTIFICATION</scope>
</reference>
<evidence type="ECO:0000259" key="2">
    <source>
        <dbReference type="Pfam" id="PF00021"/>
    </source>
</evidence>
<dbReference type="SUPFAM" id="SSF57302">
    <property type="entry name" value="Snake toxin-like"/>
    <property type="match status" value="1"/>
</dbReference>
<dbReference type="Proteomes" id="UP000594262">
    <property type="component" value="Unplaced"/>
</dbReference>
<keyword evidence="1" id="KW-0732">Signal</keyword>
<accession>A0A7M5TWU1</accession>
<dbReference type="AlphaFoldDB" id="A0A7M5TWU1"/>
<keyword evidence="4" id="KW-1185">Reference proteome</keyword>
<dbReference type="EnsemblMetazoa" id="CLYHEMT003119.1">
    <property type="protein sequence ID" value="CLYHEMP003119.1"/>
    <property type="gene ID" value="CLYHEMG003119"/>
</dbReference>
<dbReference type="InterPro" id="IPR045860">
    <property type="entry name" value="Snake_toxin-like_sf"/>
</dbReference>
<feature type="signal peptide" evidence="1">
    <location>
        <begin position="1"/>
        <end position="21"/>
    </location>
</feature>
<evidence type="ECO:0000313" key="3">
    <source>
        <dbReference type="EnsemblMetazoa" id="CLYHEMP003119.1"/>
    </source>
</evidence>
<feature type="domain" description="UPAR/Ly6" evidence="2">
    <location>
        <begin position="22"/>
        <end position="101"/>
    </location>
</feature>
<feature type="chain" id="PRO_5029493751" description="UPAR/Ly6 domain-containing protein" evidence="1">
    <location>
        <begin position="22"/>
        <end position="146"/>
    </location>
</feature>
<proteinExistence type="predicted"/>
<evidence type="ECO:0000256" key="1">
    <source>
        <dbReference type="SAM" id="SignalP"/>
    </source>
</evidence>
<organism evidence="3 4">
    <name type="scientific">Clytia hemisphaerica</name>
    <dbReference type="NCBI Taxonomy" id="252671"/>
    <lineage>
        <taxon>Eukaryota</taxon>
        <taxon>Metazoa</taxon>
        <taxon>Cnidaria</taxon>
        <taxon>Hydrozoa</taxon>
        <taxon>Hydroidolina</taxon>
        <taxon>Leptothecata</taxon>
        <taxon>Obeliida</taxon>
        <taxon>Clytiidae</taxon>
        <taxon>Clytia</taxon>
    </lineage>
</organism>
<protein>
    <recommendedName>
        <fullName evidence="2">UPAR/Ly6 domain-containing protein</fullName>
    </recommendedName>
</protein>
<dbReference type="InterPro" id="IPR016054">
    <property type="entry name" value="LY6_UPA_recep-like"/>
</dbReference>
<dbReference type="Pfam" id="PF00021">
    <property type="entry name" value="UPAR_LY6"/>
    <property type="match status" value="1"/>
</dbReference>
<dbReference type="Gene3D" id="2.10.60.10">
    <property type="entry name" value="CD59"/>
    <property type="match status" value="1"/>
</dbReference>
<evidence type="ECO:0000313" key="4">
    <source>
        <dbReference type="Proteomes" id="UP000594262"/>
    </source>
</evidence>